<feature type="transmembrane region" description="Helical" evidence="9">
    <location>
        <begin position="145"/>
        <end position="165"/>
    </location>
</feature>
<name>A0ABY4E9S9_VITST</name>
<feature type="transmembrane region" description="Helical" evidence="9">
    <location>
        <begin position="34"/>
        <end position="55"/>
    </location>
</feature>
<keyword evidence="4" id="KW-1003">Cell membrane</keyword>
<feature type="transmembrane region" description="Helical" evidence="9">
    <location>
        <begin position="319"/>
        <end position="338"/>
    </location>
</feature>
<gene>
    <name evidence="10" type="primary">brnQ</name>
    <name evidence="10" type="ORF">LVJ81_08495</name>
</gene>
<evidence type="ECO:0000256" key="1">
    <source>
        <dbReference type="ARBA" id="ARBA00004651"/>
    </source>
</evidence>
<comment type="caution">
    <text evidence="9">Lacks conserved residue(s) required for the propagation of feature annotation.</text>
</comment>
<feature type="transmembrane region" description="Helical" evidence="9">
    <location>
        <begin position="220"/>
        <end position="242"/>
    </location>
</feature>
<organism evidence="10 11">
    <name type="scientific">Vitreoscilla stercoraria</name>
    <dbReference type="NCBI Taxonomy" id="61"/>
    <lineage>
        <taxon>Bacteria</taxon>
        <taxon>Pseudomonadati</taxon>
        <taxon>Pseudomonadota</taxon>
        <taxon>Betaproteobacteria</taxon>
        <taxon>Neisseriales</taxon>
        <taxon>Neisseriaceae</taxon>
        <taxon>Vitreoscilla</taxon>
    </lineage>
</organism>
<evidence type="ECO:0000256" key="6">
    <source>
        <dbReference type="ARBA" id="ARBA00022970"/>
    </source>
</evidence>
<evidence type="ECO:0000256" key="5">
    <source>
        <dbReference type="ARBA" id="ARBA00022692"/>
    </source>
</evidence>
<feature type="transmembrane region" description="Helical" evidence="9">
    <location>
        <begin position="281"/>
        <end position="307"/>
    </location>
</feature>
<feature type="transmembrane region" description="Helical" evidence="9">
    <location>
        <begin position="399"/>
        <end position="420"/>
    </location>
</feature>
<evidence type="ECO:0000256" key="8">
    <source>
        <dbReference type="ARBA" id="ARBA00023136"/>
    </source>
</evidence>
<comment type="function">
    <text evidence="9">Component of the transport system for branched-chain amino acids.</text>
</comment>
<keyword evidence="7 9" id="KW-1133">Transmembrane helix</keyword>
<feature type="transmembrane region" description="Helical" evidence="9">
    <location>
        <begin position="185"/>
        <end position="208"/>
    </location>
</feature>
<keyword evidence="11" id="KW-1185">Reference proteome</keyword>
<keyword evidence="6 9" id="KW-0029">Amino-acid transport</keyword>
<comment type="subcellular location">
    <subcellularLocation>
        <location evidence="9">Cell inner membrane</location>
        <topology evidence="9">Multi-pass membrane protein</topology>
    </subcellularLocation>
    <subcellularLocation>
        <location evidence="1">Cell membrane</location>
        <topology evidence="1">Multi-pass membrane protein</topology>
    </subcellularLocation>
</comment>
<accession>A0ABY4E9S9</accession>
<evidence type="ECO:0000256" key="3">
    <source>
        <dbReference type="ARBA" id="ARBA00022448"/>
    </source>
</evidence>
<dbReference type="RefSeq" id="WP_019958347.1">
    <property type="nucleotide sequence ID" value="NZ_CP091512.1"/>
</dbReference>
<evidence type="ECO:0000256" key="7">
    <source>
        <dbReference type="ARBA" id="ARBA00022989"/>
    </source>
</evidence>
<evidence type="ECO:0000256" key="4">
    <source>
        <dbReference type="ARBA" id="ARBA00022475"/>
    </source>
</evidence>
<dbReference type="InterPro" id="IPR004685">
    <property type="entry name" value="Brnchd-chn_aa_trnsp_Livcs"/>
</dbReference>
<reference evidence="10" key="1">
    <citation type="submission" date="2021-12" db="EMBL/GenBank/DDBJ databases">
        <authorList>
            <person name="Veyrier F.J."/>
        </authorList>
    </citation>
    <scope>NUCLEOTIDE SEQUENCE</scope>
    <source>
        <strain evidence="10">SAG 1488-6</strain>
    </source>
</reference>
<feature type="transmembrane region" description="Helical" evidence="9">
    <location>
        <begin position="114"/>
        <end position="133"/>
    </location>
</feature>
<keyword evidence="8 9" id="KW-0472">Membrane</keyword>
<evidence type="ECO:0000313" key="11">
    <source>
        <dbReference type="Proteomes" id="UP000832034"/>
    </source>
</evidence>
<feature type="transmembrane region" description="Helical" evidence="9">
    <location>
        <begin position="75"/>
        <end position="94"/>
    </location>
</feature>
<evidence type="ECO:0000256" key="2">
    <source>
        <dbReference type="ARBA" id="ARBA00008540"/>
    </source>
</evidence>
<keyword evidence="3 9" id="KW-0813">Transport</keyword>
<protein>
    <recommendedName>
        <fullName evidence="9">Branched-chain amino acid transport system carrier protein</fullName>
    </recommendedName>
</protein>
<dbReference type="Pfam" id="PF05525">
    <property type="entry name" value="Branch_AA_trans"/>
    <property type="match status" value="1"/>
</dbReference>
<dbReference type="PANTHER" id="PTHR30588:SF7">
    <property type="entry name" value="BRANCHED-CHAIN AMINO ACID CARRIER PROTEIN SAOUHSC_01411-RELATED"/>
    <property type="match status" value="1"/>
</dbReference>
<feature type="transmembrane region" description="Helical" evidence="9">
    <location>
        <begin position="344"/>
        <end position="365"/>
    </location>
</feature>
<dbReference type="Proteomes" id="UP000832034">
    <property type="component" value="Chromosome"/>
</dbReference>
<sequence length="429" mass="45588">MKKILPIGFTLFALFFGAGNLIFPLKLGYESGPYFWPALIGFLITGVGLPLLGLIAGSLSGKSIAETLSESVHPWFSVVFMVAIYLTIGPLFAIPRTATTSYEIGLVPSFGSSPLGLFLFALGFFAVVLALSLNRSKMVDIIGKWLTPALLITIAILCATAYFQFDQAVSDSTPIFVEQSPWGVGFLEGYLTLDAIAAIAFAMIALSAVKAVGIHDKKDVVRYCSLAAIIAGVALAAVYLALGWAGNHYPIDAATMSQIEADGTHLGVYLLVNIASATFGVFGPILVAVIVLLACLTTAIGLVIAVADYFHTQFPAVSYKAYVWIFTIISFVLANQGLAQVISLSIPVLLILYPIGMTVIVLLLLHPVLNSSRCVYQVTVATAVVVSLVSQFAPNVVASWPMASASLAWLLPVVVVFVLAQSLSKLMKK</sequence>
<comment type="similarity">
    <text evidence="2 9">Belongs to the branched chain amino acid transporter family.</text>
</comment>
<dbReference type="PANTHER" id="PTHR30588">
    <property type="entry name" value="BRANCHED-CHAIN AMINO ACID TRANSPORT SYSTEM 2 CARRIER PROTEIN"/>
    <property type="match status" value="1"/>
</dbReference>
<evidence type="ECO:0000256" key="9">
    <source>
        <dbReference type="RuleBase" id="RU362122"/>
    </source>
</evidence>
<proteinExistence type="inferred from homology"/>
<dbReference type="EMBL" id="CP091512">
    <property type="protein sequence ID" value="UOO91680.1"/>
    <property type="molecule type" value="Genomic_DNA"/>
</dbReference>
<reference evidence="10" key="2">
    <citation type="journal article" date="2022" name="Res Sq">
        <title>Evolution of multicellular longitudinally dividing oral cavity symbionts (Neisseriaceae).</title>
        <authorList>
            <person name="Nyongesa S."/>
            <person name="Weber P."/>
            <person name="Bernet E."/>
            <person name="Pullido F."/>
            <person name="Nieckarz M."/>
            <person name="Delaby M."/>
            <person name="Nieves C."/>
            <person name="Viehboeck T."/>
            <person name="Krause N."/>
            <person name="Rivera-Millot A."/>
            <person name="Nakamura A."/>
            <person name="Vischer N."/>
            <person name="VanNieuwenhze M."/>
            <person name="Brun Y."/>
            <person name="Cava F."/>
            <person name="Bulgheresi S."/>
            <person name="Veyrier F."/>
        </authorList>
    </citation>
    <scope>NUCLEOTIDE SEQUENCE</scope>
    <source>
        <strain evidence="10">SAG 1488-6</strain>
    </source>
</reference>
<keyword evidence="5 9" id="KW-0812">Transmembrane</keyword>
<evidence type="ECO:0000313" key="10">
    <source>
        <dbReference type="EMBL" id="UOO91680.1"/>
    </source>
</evidence>
<dbReference type="NCBIfam" id="TIGR00796">
    <property type="entry name" value="livcs"/>
    <property type="match status" value="1"/>
</dbReference>